<feature type="region of interest" description="Disordered" evidence="1">
    <location>
        <begin position="213"/>
        <end position="309"/>
    </location>
</feature>
<accession>A0A0D7A3U3</accession>
<dbReference type="PANTHER" id="PTHR11188">
    <property type="entry name" value="ARRESTIN DOMAIN CONTAINING PROTEIN"/>
    <property type="match status" value="1"/>
</dbReference>
<feature type="compositionally biased region" description="Basic residues" evidence="1">
    <location>
        <begin position="253"/>
        <end position="267"/>
    </location>
</feature>
<protein>
    <recommendedName>
        <fullName evidence="2">Arrestin C-terminal-like domain-containing protein</fullName>
    </recommendedName>
</protein>
<evidence type="ECO:0000259" key="2">
    <source>
        <dbReference type="SMART" id="SM01017"/>
    </source>
</evidence>
<dbReference type="InterPro" id="IPR050357">
    <property type="entry name" value="Arrestin_domain-protein"/>
</dbReference>
<feature type="region of interest" description="Disordered" evidence="1">
    <location>
        <begin position="177"/>
        <end position="201"/>
    </location>
</feature>
<name>A0A0D7A3U3_9AGAR</name>
<feature type="compositionally biased region" description="Polar residues" evidence="1">
    <location>
        <begin position="183"/>
        <end position="201"/>
    </location>
</feature>
<dbReference type="Pfam" id="PF00339">
    <property type="entry name" value="Arrestin_N"/>
    <property type="match status" value="1"/>
</dbReference>
<feature type="compositionally biased region" description="Basic and acidic residues" evidence="1">
    <location>
        <begin position="213"/>
        <end position="225"/>
    </location>
</feature>
<dbReference type="SMART" id="SM01017">
    <property type="entry name" value="Arrestin_C"/>
    <property type="match status" value="1"/>
</dbReference>
<dbReference type="Gene3D" id="2.60.40.640">
    <property type="match status" value="1"/>
</dbReference>
<gene>
    <name evidence="3" type="ORF">FISHEDRAFT_67153</name>
</gene>
<organism evidence="3 4">
    <name type="scientific">Fistulina hepatica ATCC 64428</name>
    <dbReference type="NCBI Taxonomy" id="1128425"/>
    <lineage>
        <taxon>Eukaryota</taxon>
        <taxon>Fungi</taxon>
        <taxon>Dikarya</taxon>
        <taxon>Basidiomycota</taxon>
        <taxon>Agaricomycotina</taxon>
        <taxon>Agaricomycetes</taxon>
        <taxon>Agaricomycetidae</taxon>
        <taxon>Agaricales</taxon>
        <taxon>Fistulinaceae</taxon>
        <taxon>Fistulina</taxon>
    </lineage>
</organism>
<dbReference type="OrthoDB" id="2238745at2759"/>
<evidence type="ECO:0000313" key="3">
    <source>
        <dbReference type="EMBL" id="KIY45049.1"/>
    </source>
</evidence>
<dbReference type="AlphaFoldDB" id="A0A0D7A3U3"/>
<dbReference type="GO" id="GO:0031625">
    <property type="term" value="F:ubiquitin protein ligase binding"/>
    <property type="evidence" value="ECO:0007669"/>
    <property type="project" value="TreeGrafter"/>
</dbReference>
<dbReference type="GO" id="GO:0005886">
    <property type="term" value="C:plasma membrane"/>
    <property type="evidence" value="ECO:0007669"/>
    <property type="project" value="TreeGrafter"/>
</dbReference>
<dbReference type="InterPro" id="IPR011022">
    <property type="entry name" value="Arrestin_C-like"/>
</dbReference>
<sequence>MVESAHHHKATALTIKLNESAVFLRTQDTASRHAGPAAIPPASALRGLLILHLSKPMRITSIEVELIALTINQWPDGIGAYHADLTETHRIYHASSVLYRASLPVRRAVSVGPGLHYEDDDVLGRRPLRQAENTPILHVEENPFVPNNLPSPPYSPPAVRKCDILLPSQPPYPFPLSPCFSNPPHSESAATTDGSSSNSFLSLPEMHLHLTDSHGARHTNSHESGDSSGSGSGSGPNGLCLSPTADDHDERGRHRSQRQAQNHKHFSISHLFGSLRSKSPKSGHPTVVEPHDTHLSHTLRTSDDSGPREGWKEFKPGTYTYPISFTIPGDAPPTLHCELGSVTWRLTANVHRPGTFTTRLDALHEVNVIYCPTEDDTEDTSNIIVERQWREQLQYVLTIAARSFYTGGIVPVSLTLMPLTKVRIHRLAFFVEEQVSYLTKMKDVTRSDPVVRVPLLMVKNEGKISTPILPLESDDVDAFRESPLFEVINPEDDLSEMVSNFMGPGPWNFRKELHIPDDLHFSNSNKKCNMLISHAIVCLIRVESDVEHDPKTGKRKLYDVTIQTPVHVYSSRCNPDIVVLPRYSGTGRSAEVADATAFNDVPSYLEPSSSSSSRMGPSSSDTYSIISAIDGSFGAGIAHHVRLEDDQLSSLYHRNEQFERLVSGQESEFGEAPPAYDA</sequence>
<feature type="compositionally biased region" description="Basic and acidic residues" evidence="1">
    <location>
        <begin position="289"/>
        <end position="309"/>
    </location>
</feature>
<reference evidence="3 4" key="1">
    <citation type="journal article" date="2015" name="Fungal Genet. Biol.">
        <title>Evolution of novel wood decay mechanisms in Agaricales revealed by the genome sequences of Fistulina hepatica and Cylindrobasidium torrendii.</title>
        <authorList>
            <person name="Floudas D."/>
            <person name="Held B.W."/>
            <person name="Riley R."/>
            <person name="Nagy L.G."/>
            <person name="Koehler G."/>
            <person name="Ransdell A.S."/>
            <person name="Younus H."/>
            <person name="Chow J."/>
            <person name="Chiniquy J."/>
            <person name="Lipzen A."/>
            <person name="Tritt A."/>
            <person name="Sun H."/>
            <person name="Haridas S."/>
            <person name="LaButti K."/>
            <person name="Ohm R.A."/>
            <person name="Kues U."/>
            <person name="Blanchette R.A."/>
            <person name="Grigoriev I.V."/>
            <person name="Minto R.E."/>
            <person name="Hibbett D.S."/>
        </authorList>
    </citation>
    <scope>NUCLEOTIDE SEQUENCE [LARGE SCALE GENOMIC DNA]</scope>
    <source>
        <strain evidence="3 4">ATCC 64428</strain>
    </source>
</reference>
<dbReference type="Proteomes" id="UP000054144">
    <property type="component" value="Unassembled WGS sequence"/>
</dbReference>
<dbReference type="GO" id="GO:0005829">
    <property type="term" value="C:cytosol"/>
    <property type="evidence" value="ECO:0007669"/>
    <property type="project" value="TreeGrafter"/>
</dbReference>
<dbReference type="EMBL" id="KN882062">
    <property type="protein sequence ID" value="KIY45049.1"/>
    <property type="molecule type" value="Genomic_DNA"/>
</dbReference>
<dbReference type="GO" id="GO:0070086">
    <property type="term" value="P:ubiquitin-dependent endocytosis"/>
    <property type="evidence" value="ECO:0007669"/>
    <property type="project" value="TreeGrafter"/>
</dbReference>
<dbReference type="PANTHER" id="PTHR11188:SF17">
    <property type="entry name" value="FI21816P1"/>
    <property type="match status" value="1"/>
</dbReference>
<dbReference type="GO" id="GO:0030674">
    <property type="term" value="F:protein-macromolecule adaptor activity"/>
    <property type="evidence" value="ECO:0007669"/>
    <property type="project" value="TreeGrafter"/>
</dbReference>
<dbReference type="InterPro" id="IPR011021">
    <property type="entry name" value="Arrestin-like_N"/>
</dbReference>
<keyword evidence="4" id="KW-1185">Reference proteome</keyword>
<evidence type="ECO:0000256" key="1">
    <source>
        <dbReference type="SAM" id="MobiDB-lite"/>
    </source>
</evidence>
<dbReference type="Pfam" id="PF02752">
    <property type="entry name" value="Arrestin_C"/>
    <property type="match status" value="1"/>
</dbReference>
<proteinExistence type="predicted"/>
<feature type="domain" description="Arrestin C-terminal-like" evidence="2">
    <location>
        <begin position="389"/>
        <end position="573"/>
    </location>
</feature>
<evidence type="ECO:0000313" key="4">
    <source>
        <dbReference type="Proteomes" id="UP000054144"/>
    </source>
</evidence>
<dbReference type="InterPro" id="IPR014752">
    <property type="entry name" value="Arrestin-like_C"/>
</dbReference>